<reference evidence="2 3" key="1">
    <citation type="submission" date="2023-12" db="EMBL/GenBank/DDBJ databases">
        <title>Blastococcus brunescens sp. nov., an actonobacterium isolated from sandstone collected in sahara desert.</title>
        <authorList>
            <person name="Gtari M."/>
            <person name="Ghodhbane F."/>
        </authorList>
    </citation>
    <scope>NUCLEOTIDE SEQUENCE [LARGE SCALE GENOMIC DNA]</scope>
    <source>
        <strain evidence="2 3">BMG 8361</strain>
    </source>
</reference>
<evidence type="ECO:0000256" key="1">
    <source>
        <dbReference type="SAM" id="MobiDB-lite"/>
    </source>
</evidence>
<sequence>MATLAEDLAPTLTEPLLSSDELAARLRDPELWHHLRERPSPTWSPTT</sequence>
<dbReference type="EMBL" id="CP141261">
    <property type="protein sequence ID" value="WRL63433.1"/>
    <property type="molecule type" value="Genomic_DNA"/>
</dbReference>
<name>A0ABZ1AXY9_9ACTN</name>
<evidence type="ECO:0000313" key="2">
    <source>
        <dbReference type="EMBL" id="WRL63433.1"/>
    </source>
</evidence>
<organism evidence="2 3">
    <name type="scientific">Blastococcus brunescens</name>
    <dbReference type="NCBI Taxonomy" id="1564165"/>
    <lineage>
        <taxon>Bacteria</taxon>
        <taxon>Bacillati</taxon>
        <taxon>Actinomycetota</taxon>
        <taxon>Actinomycetes</taxon>
        <taxon>Geodermatophilales</taxon>
        <taxon>Geodermatophilaceae</taxon>
        <taxon>Blastococcus</taxon>
    </lineage>
</organism>
<feature type="region of interest" description="Disordered" evidence="1">
    <location>
        <begin position="1"/>
        <end position="20"/>
    </location>
</feature>
<gene>
    <name evidence="2" type="ORF">U6N30_27510</name>
</gene>
<accession>A0ABZ1AXY9</accession>
<dbReference type="Proteomes" id="UP001324287">
    <property type="component" value="Chromosome"/>
</dbReference>
<keyword evidence="3" id="KW-1185">Reference proteome</keyword>
<dbReference type="RefSeq" id="WP_324274768.1">
    <property type="nucleotide sequence ID" value="NZ_CP141261.1"/>
</dbReference>
<proteinExistence type="predicted"/>
<protein>
    <submittedName>
        <fullName evidence="2">Uncharacterized protein</fullName>
    </submittedName>
</protein>
<evidence type="ECO:0000313" key="3">
    <source>
        <dbReference type="Proteomes" id="UP001324287"/>
    </source>
</evidence>